<dbReference type="Proteomes" id="UP000198984">
    <property type="component" value="Unassembled WGS sequence"/>
</dbReference>
<evidence type="ECO:0000256" key="2">
    <source>
        <dbReference type="ARBA" id="ARBA00022475"/>
    </source>
</evidence>
<dbReference type="STRING" id="573321.SAMN04488505_11415"/>
<dbReference type="PANTHER" id="PTHR30572">
    <property type="entry name" value="MEMBRANE COMPONENT OF TRANSPORTER-RELATED"/>
    <property type="match status" value="1"/>
</dbReference>
<feature type="transmembrane region" description="Helical" evidence="6">
    <location>
        <begin position="397"/>
        <end position="427"/>
    </location>
</feature>
<dbReference type="InterPro" id="IPR025857">
    <property type="entry name" value="MacB_PCD"/>
</dbReference>
<feature type="domain" description="ABC3 transporter permease C-terminal" evidence="7">
    <location>
        <begin position="309"/>
        <end position="425"/>
    </location>
</feature>
<evidence type="ECO:0000256" key="6">
    <source>
        <dbReference type="SAM" id="Phobius"/>
    </source>
</evidence>
<protein>
    <submittedName>
        <fullName evidence="9">Duplicated orphan permease</fullName>
    </submittedName>
</protein>
<dbReference type="OrthoDB" id="1451596at2"/>
<evidence type="ECO:0000256" key="4">
    <source>
        <dbReference type="ARBA" id="ARBA00022989"/>
    </source>
</evidence>
<evidence type="ECO:0000313" key="10">
    <source>
        <dbReference type="Proteomes" id="UP000198984"/>
    </source>
</evidence>
<dbReference type="EMBL" id="FOBB01000014">
    <property type="protein sequence ID" value="SEN87500.1"/>
    <property type="molecule type" value="Genomic_DNA"/>
</dbReference>
<dbReference type="InterPro" id="IPR050250">
    <property type="entry name" value="Macrolide_Exporter_MacB"/>
</dbReference>
<organism evidence="9 10">
    <name type="scientific">Chitinophaga rupis</name>
    <dbReference type="NCBI Taxonomy" id="573321"/>
    <lineage>
        <taxon>Bacteria</taxon>
        <taxon>Pseudomonadati</taxon>
        <taxon>Bacteroidota</taxon>
        <taxon>Chitinophagia</taxon>
        <taxon>Chitinophagales</taxon>
        <taxon>Chitinophagaceae</taxon>
        <taxon>Chitinophaga</taxon>
    </lineage>
</organism>
<keyword evidence="10" id="KW-1185">Reference proteome</keyword>
<dbReference type="PANTHER" id="PTHR30572:SF18">
    <property type="entry name" value="ABC-TYPE MACROLIDE FAMILY EXPORT SYSTEM PERMEASE COMPONENT 2"/>
    <property type="match status" value="1"/>
</dbReference>
<dbReference type="InterPro" id="IPR003838">
    <property type="entry name" value="ABC3_permease_C"/>
</dbReference>
<feature type="transmembrane region" description="Helical" evidence="6">
    <location>
        <begin position="747"/>
        <end position="766"/>
    </location>
</feature>
<evidence type="ECO:0000256" key="3">
    <source>
        <dbReference type="ARBA" id="ARBA00022692"/>
    </source>
</evidence>
<feature type="transmembrane region" description="Helical" evidence="6">
    <location>
        <begin position="304"/>
        <end position="326"/>
    </location>
</feature>
<dbReference type="Pfam" id="PF02687">
    <property type="entry name" value="FtsX"/>
    <property type="match status" value="2"/>
</dbReference>
<evidence type="ECO:0000256" key="5">
    <source>
        <dbReference type="ARBA" id="ARBA00023136"/>
    </source>
</evidence>
<proteinExistence type="predicted"/>
<accession>A0A1H8K3C1</accession>
<dbReference type="GO" id="GO:0005886">
    <property type="term" value="C:plasma membrane"/>
    <property type="evidence" value="ECO:0007669"/>
    <property type="project" value="UniProtKB-SubCell"/>
</dbReference>
<feature type="transmembrane region" description="Helical" evidence="6">
    <location>
        <begin position="778"/>
        <end position="799"/>
    </location>
</feature>
<evidence type="ECO:0000313" key="9">
    <source>
        <dbReference type="EMBL" id="SEN87500.1"/>
    </source>
</evidence>
<feature type="transmembrane region" description="Helical" evidence="6">
    <location>
        <begin position="448"/>
        <end position="467"/>
    </location>
</feature>
<feature type="domain" description="MacB-like periplasmic core" evidence="8">
    <location>
        <begin position="455"/>
        <end position="662"/>
    </location>
</feature>
<dbReference type="GO" id="GO:0022857">
    <property type="term" value="F:transmembrane transporter activity"/>
    <property type="evidence" value="ECO:0007669"/>
    <property type="project" value="TreeGrafter"/>
</dbReference>
<feature type="domain" description="MacB-like periplasmic core" evidence="8">
    <location>
        <begin position="20"/>
        <end position="257"/>
    </location>
</feature>
<dbReference type="Pfam" id="PF12704">
    <property type="entry name" value="MacB_PCD"/>
    <property type="match status" value="2"/>
</dbReference>
<comment type="subcellular location">
    <subcellularLocation>
        <location evidence="1">Cell membrane</location>
        <topology evidence="1">Multi-pass membrane protein</topology>
    </subcellularLocation>
</comment>
<gene>
    <name evidence="9" type="ORF">SAMN04488505_11415</name>
</gene>
<evidence type="ECO:0000259" key="8">
    <source>
        <dbReference type="Pfam" id="PF12704"/>
    </source>
</evidence>
<dbReference type="RefSeq" id="WP_089921203.1">
    <property type="nucleotide sequence ID" value="NZ_FOBB01000014.1"/>
</dbReference>
<evidence type="ECO:0000259" key="7">
    <source>
        <dbReference type="Pfam" id="PF02687"/>
    </source>
</evidence>
<feature type="transmembrane region" description="Helical" evidence="6">
    <location>
        <begin position="698"/>
        <end position="720"/>
    </location>
</feature>
<evidence type="ECO:0000256" key="1">
    <source>
        <dbReference type="ARBA" id="ARBA00004651"/>
    </source>
</evidence>
<feature type="transmembrane region" description="Helical" evidence="6">
    <location>
        <begin position="21"/>
        <end position="41"/>
    </location>
</feature>
<feature type="domain" description="ABC3 transporter permease C-terminal" evidence="7">
    <location>
        <begin position="698"/>
        <end position="807"/>
    </location>
</feature>
<keyword evidence="3 6" id="KW-0812">Transmembrane</keyword>
<keyword evidence="4 6" id="KW-1133">Transmembrane helix</keyword>
<name>A0A1H8K3C1_9BACT</name>
<sequence length="818" mass="91193">MINTSIKLSFRALWRKRSFSLINILGLAVGIGAGLLIFLVIRHEMTYDDYQTKRDRIYRVVTSSINRSNGEVGWTHSMVVLPLASGLQRTFPTLEKVATIWEIGGAQIYVPGKNLSDEKRFRETGGLFFTEPSLFDILDFTWLDGNAAGLKEPNTVVLEEGIATSYFGSIHNAMGKTIQLWSYRVPLRVIGVFKNLTEHTDIPLRMGVSNATRMNLIGTPQQQAEAMDDWHSLAGNSACFVLLPKNENIKRLQAQLPAFVKNNYKEDEAHTFTTTRLTFQPMREMHLDKRFGTIRGNSLSIKELWALGLIGIFLLLVACINFINLATAQAVTRAKEIGVRKVLGSNRLQLLKQFLNETALITLLALISGIILALLFIPQLNQLMGKTLTIDLLHSPSLLLFLITTGLLVTLLAGFYPAMVLSGFSPVAAIKNKISARTVGGISLRRGLVVFQFIIAQLLVIGTLVVVKQMKYFRQQSMGFQKEAILLVDLPSDSTLKTKYPYLKTRMLELPGVASAALCSNSPSSISGYFTDVFYNNDAEKQPYSIKRLFADTGYLNTFKMSMVAGRLPFASDTARELLVNETLVKKLGLKSPEEILGKLIGFRDNSPRYPVVGVLRDFNNSSLRDPIQPTVLTSDYDQYGTLALRLQPGEKMAATLKQVQKTFTEVYPTYLYDPTFFDDRIGRFYTAEAMTAQLFKVFAFLAIFISCLGLYGLVSFMAVQKTKEVGIRKVLGASVQHIVYLFSKEFTLLIGIAFIIAAPLGYYFMQEWLSGFHYHTSMGWGIFVLSVLLSIGIAWVAVGYKAVKAALANPVKSLRAE</sequence>
<reference evidence="9 10" key="1">
    <citation type="submission" date="2016-10" db="EMBL/GenBank/DDBJ databases">
        <authorList>
            <person name="de Groot N.N."/>
        </authorList>
    </citation>
    <scope>NUCLEOTIDE SEQUENCE [LARGE SCALE GENOMIC DNA]</scope>
    <source>
        <strain evidence="9 10">DSM 21039</strain>
    </source>
</reference>
<keyword evidence="5 6" id="KW-0472">Membrane</keyword>
<keyword evidence="2" id="KW-1003">Cell membrane</keyword>
<dbReference type="AlphaFoldDB" id="A0A1H8K3C1"/>
<feature type="transmembrane region" description="Helical" evidence="6">
    <location>
        <begin position="354"/>
        <end position="377"/>
    </location>
</feature>